<protein>
    <submittedName>
        <fullName evidence="1">Uncharacterized protein</fullName>
    </submittedName>
</protein>
<name>A0A3M0JJ15_HIRRU</name>
<keyword evidence="2" id="KW-1185">Reference proteome</keyword>
<dbReference type="OrthoDB" id="9222287at2759"/>
<comment type="caution">
    <text evidence="1">The sequence shown here is derived from an EMBL/GenBank/DDBJ whole genome shotgun (WGS) entry which is preliminary data.</text>
</comment>
<accession>A0A3M0JJ15</accession>
<organism evidence="1 2">
    <name type="scientific">Hirundo rustica rustica</name>
    <dbReference type="NCBI Taxonomy" id="333673"/>
    <lineage>
        <taxon>Eukaryota</taxon>
        <taxon>Metazoa</taxon>
        <taxon>Chordata</taxon>
        <taxon>Craniata</taxon>
        <taxon>Vertebrata</taxon>
        <taxon>Euteleostomi</taxon>
        <taxon>Archelosauria</taxon>
        <taxon>Archosauria</taxon>
        <taxon>Dinosauria</taxon>
        <taxon>Saurischia</taxon>
        <taxon>Theropoda</taxon>
        <taxon>Coelurosauria</taxon>
        <taxon>Aves</taxon>
        <taxon>Neognathae</taxon>
        <taxon>Neoaves</taxon>
        <taxon>Telluraves</taxon>
        <taxon>Australaves</taxon>
        <taxon>Passeriformes</taxon>
        <taxon>Sylvioidea</taxon>
        <taxon>Hirundinidae</taxon>
        <taxon>Hirundo</taxon>
    </lineage>
</organism>
<reference evidence="1 2" key="1">
    <citation type="submission" date="2018-07" db="EMBL/GenBank/DDBJ databases">
        <title>A high quality draft genome assembly of the barn swallow (H. rustica rustica).</title>
        <authorList>
            <person name="Formenti G."/>
            <person name="Chiara M."/>
            <person name="Poveda L."/>
            <person name="Francoijs K.-J."/>
            <person name="Bonisoli-Alquati A."/>
            <person name="Canova L."/>
            <person name="Gianfranceschi L."/>
            <person name="Horner D.S."/>
            <person name="Saino N."/>
        </authorList>
    </citation>
    <scope>NUCLEOTIDE SEQUENCE [LARGE SCALE GENOMIC DNA]</scope>
    <source>
        <strain evidence="1">Chelidonia</strain>
        <tissue evidence="1">Blood</tissue>
    </source>
</reference>
<dbReference type="Proteomes" id="UP000269221">
    <property type="component" value="Unassembled WGS sequence"/>
</dbReference>
<sequence length="141" mass="15666">MINFTLLAQYIKYWEGILHWYRVPRAAWVPGSAQGQVGHWGLEQPGMVEDVPAMARGGMGWDLTSLPTIPLGILGFCVDTRPLRAGNDHSGKIQCHLLESWLLGLLQECGLDQQSQTQAGAELCQRLHLVFLVFLSLALKN</sequence>
<gene>
    <name evidence="1" type="ORF">DUI87_24579</name>
</gene>
<proteinExistence type="predicted"/>
<evidence type="ECO:0000313" key="2">
    <source>
        <dbReference type="Proteomes" id="UP000269221"/>
    </source>
</evidence>
<dbReference type="AlphaFoldDB" id="A0A3M0JJ15"/>
<evidence type="ECO:0000313" key="1">
    <source>
        <dbReference type="EMBL" id="RMB99033.1"/>
    </source>
</evidence>
<dbReference type="EMBL" id="QRBI01000151">
    <property type="protein sequence ID" value="RMB99033.1"/>
    <property type="molecule type" value="Genomic_DNA"/>
</dbReference>